<dbReference type="InterPro" id="IPR024185">
    <property type="entry name" value="FTHF_cligase-like_sf"/>
</dbReference>
<sequence length="197" mass="21551">MERNDVLSASVQESARDRIMNRIKTGAARHREVALPDVPMFDIQGDPVENFIARLESFDGKAVRVKSGEDALKWLHENISTEGKTVYSNVAGFEGNFDVTDETDPHTANVVDICVAKGVIGVGETGSIWVTEESLGLTACALFSTDLYLILDAGKIYSGLHQAYSALDLSTGRYGSFFHRTVGHSRHRGSTHYGSTR</sequence>
<dbReference type="KEGG" id="ddb:E7747_05260"/>
<gene>
    <name evidence="1" type="ORF">E7747_05260</name>
</gene>
<protein>
    <recommendedName>
        <fullName evidence="3">LUD domain-containing protein</fullName>
    </recommendedName>
</protein>
<evidence type="ECO:0008006" key="3">
    <source>
        <dbReference type="Google" id="ProtNLM"/>
    </source>
</evidence>
<evidence type="ECO:0000313" key="2">
    <source>
        <dbReference type="Proteomes" id="UP000297149"/>
    </source>
</evidence>
<name>A0A4P7W1G5_9BACT</name>
<keyword evidence="2" id="KW-1185">Reference proteome</keyword>
<reference evidence="2" key="1">
    <citation type="submission" date="2019-02" db="EMBL/GenBank/DDBJ databases">
        <title>Isolation and identification of novel species under the genus Muribaculum.</title>
        <authorList>
            <person name="Miyake S."/>
            <person name="Ding Y."/>
            <person name="Low A."/>
            <person name="Soh M."/>
            <person name="Seedorf H."/>
        </authorList>
    </citation>
    <scope>NUCLEOTIDE SEQUENCE [LARGE SCALE GENOMIC DNA]</scope>
    <source>
        <strain evidence="2">H5</strain>
    </source>
</reference>
<dbReference type="InterPro" id="IPR037171">
    <property type="entry name" value="NagB/RpiA_transferase-like"/>
</dbReference>
<dbReference type="AlphaFoldDB" id="A0A4P7W1G5"/>
<accession>A0A4P7W1G5</accession>
<dbReference type="Gene3D" id="3.40.50.10420">
    <property type="entry name" value="NagB/RpiA/CoA transferase-like"/>
    <property type="match status" value="1"/>
</dbReference>
<dbReference type="EMBL" id="CP039396">
    <property type="protein sequence ID" value="QCD41741.1"/>
    <property type="molecule type" value="Genomic_DNA"/>
</dbReference>
<proteinExistence type="predicted"/>
<organism evidence="1 2">
    <name type="scientific">Duncaniella dubosii</name>
    <dbReference type="NCBI Taxonomy" id="2518971"/>
    <lineage>
        <taxon>Bacteria</taxon>
        <taxon>Pseudomonadati</taxon>
        <taxon>Bacteroidota</taxon>
        <taxon>Bacteroidia</taxon>
        <taxon>Bacteroidales</taxon>
        <taxon>Muribaculaceae</taxon>
        <taxon>Duncaniella</taxon>
    </lineage>
</organism>
<dbReference type="RefSeq" id="WP_136414549.1">
    <property type="nucleotide sequence ID" value="NZ_CP039396.1"/>
</dbReference>
<evidence type="ECO:0000313" key="1">
    <source>
        <dbReference type="EMBL" id="QCD41741.1"/>
    </source>
</evidence>
<dbReference type="SUPFAM" id="SSF100950">
    <property type="entry name" value="NagB/RpiA/CoA transferase-like"/>
    <property type="match status" value="1"/>
</dbReference>
<dbReference type="Proteomes" id="UP000297149">
    <property type="component" value="Chromosome"/>
</dbReference>